<evidence type="ECO:0000256" key="2">
    <source>
        <dbReference type="SAM" id="MobiDB-lite"/>
    </source>
</evidence>
<keyword evidence="6" id="KW-1185">Reference proteome</keyword>
<organism evidence="5 6">
    <name type="scientific">Bemisia tabaci</name>
    <name type="common">Sweetpotato whitefly</name>
    <name type="synonym">Aleurodes tabaci</name>
    <dbReference type="NCBI Taxonomy" id="7038"/>
    <lineage>
        <taxon>Eukaryota</taxon>
        <taxon>Metazoa</taxon>
        <taxon>Ecdysozoa</taxon>
        <taxon>Arthropoda</taxon>
        <taxon>Hexapoda</taxon>
        <taxon>Insecta</taxon>
        <taxon>Pterygota</taxon>
        <taxon>Neoptera</taxon>
        <taxon>Paraneoptera</taxon>
        <taxon>Hemiptera</taxon>
        <taxon>Sternorrhyncha</taxon>
        <taxon>Aleyrodoidea</taxon>
        <taxon>Aleyrodidae</taxon>
        <taxon>Aleyrodinae</taxon>
        <taxon>Bemisia</taxon>
    </lineage>
</organism>
<dbReference type="InterPro" id="IPR011989">
    <property type="entry name" value="ARM-like"/>
</dbReference>
<feature type="compositionally biased region" description="Acidic residues" evidence="2">
    <location>
        <begin position="884"/>
        <end position="896"/>
    </location>
</feature>
<dbReference type="SUPFAM" id="SSF48371">
    <property type="entry name" value="ARM repeat"/>
    <property type="match status" value="1"/>
</dbReference>
<dbReference type="EMBL" id="OU963866">
    <property type="protein sequence ID" value="CAH0390122.1"/>
    <property type="molecule type" value="Genomic_DNA"/>
</dbReference>
<feature type="compositionally biased region" description="Acidic residues" evidence="2">
    <location>
        <begin position="707"/>
        <end position="758"/>
    </location>
</feature>
<feature type="region of interest" description="Disordered" evidence="2">
    <location>
        <begin position="472"/>
        <end position="500"/>
    </location>
</feature>
<evidence type="ECO:0000256" key="1">
    <source>
        <dbReference type="ARBA" id="ARBA00007797"/>
    </source>
</evidence>
<dbReference type="InterPro" id="IPR016024">
    <property type="entry name" value="ARM-type_fold"/>
</dbReference>
<evidence type="ECO:0000259" key="3">
    <source>
        <dbReference type="Pfam" id="PF03914"/>
    </source>
</evidence>
<sequence>MGEEKEGSLKWYDKFKLPPPDFKCPKLSSEEVTALRDEAEFILRDEEVRYRTKTSGKKNTEEEWLKMMASKGTYSDQVAARIVIVQQSPVHNINSLSFLISKVKASKKKECVLVIKNLTELFITELLRPGKKLKTFENQPLGGLSELCSGNALTRKLQLLHWLFEDKLKSMYREFVSALESIAHDTVEQFREKAIYSMSKLLIKNPELEEVLLKNLVNKIGDPTPRIVNFTVSCLSRLLATHPNMKTVVVKEIEKLLFRPNCSPKCKFYCISFLCRLKFTESDMELAKKLILLYFAFFKACIKEGDVESRLLASLINGVHKAYYFASLVNPKENVIPDEHIEVMYKIVYVGAFNVGIQALLLLQKVDHSDRFYSALYRKMLDHRLPQTSHPALFINLIYKSINKDRNFDRIRAFLKRLFHLCLYSPVPLACGILYSISQLQSNHAFKIGRLVEENFDDVDKFKDDGSTEEIYKDIKSEDEDETNQGQTTKSTKSKSNEANNTITSSWNHCLNTVEQKVHFHAKYDPLQRNPAYAGGERAVFRELFMLTKHFHPTVALYAKNIVEGVPNTYQGDPLNDFTLSRFLERFSFKNPKAQLIRKPSGAITKKTPEGAKGMQVNTNQYLNLSEEKIPVDELFLYRYLKEKRDTTGTKMNDDEPDDSADEEVTDGEFLDLLDKMTGKSDVLDFEDDILDTKRAKKLNKDKGDENGDESDENDENVEEDFSEEGSDDQEEDFDDDDDEDDDSAADEEDEDDNELDVSDLGSDLEGSVDDEEEAMDFDDDDSGSFDGNVSFDDDEIRDVREKIKKLTKKKPSKEHLDTQETKHKKKKQFGEEFEANEKLDKKSKKIKKEIKSEEASELYDEDIKPEKEKKKKKKKKTSKESDQFYDDLDEMDDLDGMDDFDEDDILTSKKSKKRGYNVSSTSLDDLFAPAAQFSEMLEQTGSAYGKVGSSSQVAVNDHASAKQLAWEAKRNFHMKNGKRKKGASFKKNKKFKKRK</sequence>
<feature type="domain" description="Condensin complex subunit 1 C-terminal" evidence="4">
    <location>
        <begin position="169"/>
        <end position="290"/>
    </location>
</feature>
<evidence type="ECO:0000313" key="5">
    <source>
        <dbReference type="EMBL" id="CAH0390122.1"/>
    </source>
</evidence>
<dbReference type="Pfam" id="PF12717">
    <property type="entry name" value="Cnd1"/>
    <property type="match status" value="1"/>
</dbReference>
<dbReference type="PANTHER" id="PTHR12048">
    <property type="entry name" value="CCAAT-BINDING FACTOR-RELATED"/>
    <property type="match status" value="1"/>
</dbReference>
<dbReference type="Proteomes" id="UP001152759">
    <property type="component" value="Chromosome 5"/>
</dbReference>
<feature type="region of interest" description="Disordered" evidence="2">
    <location>
        <begin position="700"/>
        <end position="896"/>
    </location>
</feature>
<feature type="domain" description="CCAAT-binding factor" evidence="3">
    <location>
        <begin position="357"/>
        <end position="559"/>
    </location>
</feature>
<accession>A0A9P0F394</accession>
<evidence type="ECO:0000259" key="4">
    <source>
        <dbReference type="Pfam" id="PF12717"/>
    </source>
</evidence>
<dbReference type="PANTHER" id="PTHR12048:SF0">
    <property type="entry name" value="CCAAT_ENHANCER-BINDING PROTEIN ZETA"/>
    <property type="match status" value="1"/>
</dbReference>
<feature type="compositionally biased region" description="Basic residues" evidence="2">
    <location>
        <begin position="803"/>
        <end position="813"/>
    </location>
</feature>
<dbReference type="InterPro" id="IPR005612">
    <property type="entry name" value="CCAAT-binding_factor"/>
</dbReference>
<dbReference type="GO" id="GO:0005634">
    <property type="term" value="C:nucleus"/>
    <property type="evidence" value="ECO:0007669"/>
    <property type="project" value="TreeGrafter"/>
</dbReference>
<name>A0A9P0F394_BEMTA</name>
<feature type="region of interest" description="Disordered" evidence="2">
    <location>
        <begin position="967"/>
        <end position="996"/>
    </location>
</feature>
<gene>
    <name evidence="5" type="ORF">BEMITA_LOCUS8873</name>
</gene>
<dbReference type="Gene3D" id="1.25.10.10">
    <property type="entry name" value="Leucine-rich Repeat Variant"/>
    <property type="match status" value="1"/>
</dbReference>
<reference evidence="5" key="1">
    <citation type="submission" date="2021-12" db="EMBL/GenBank/DDBJ databases">
        <authorList>
            <person name="King R."/>
        </authorList>
    </citation>
    <scope>NUCLEOTIDE SEQUENCE</scope>
</reference>
<feature type="compositionally biased region" description="Acidic residues" evidence="2">
    <location>
        <begin position="767"/>
        <end position="784"/>
    </location>
</feature>
<protein>
    <recommendedName>
        <fullName evidence="7">CCAAT/enhancer-binding protein zeta</fullName>
    </recommendedName>
</protein>
<dbReference type="Pfam" id="PF03914">
    <property type="entry name" value="CBF"/>
    <property type="match status" value="1"/>
</dbReference>
<proteinExistence type="inferred from homology"/>
<dbReference type="AlphaFoldDB" id="A0A9P0F394"/>
<feature type="compositionally biased region" description="Basic residues" evidence="2">
    <location>
        <begin position="972"/>
        <end position="996"/>
    </location>
</feature>
<comment type="similarity">
    <text evidence="1">Belongs to the CBF/MAK21 family.</text>
</comment>
<dbReference type="InterPro" id="IPR032682">
    <property type="entry name" value="Cnd1_C"/>
</dbReference>
<evidence type="ECO:0008006" key="7">
    <source>
        <dbReference type="Google" id="ProtNLM"/>
    </source>
</evidence>
<evidence type="ECO:0000313" key="6">
    <source>
        <dbReference type="Proteomes" id="UP001152759"/>
    </source>
</evidence>
<dbReference type="InterPro" id="IPR040155">
    <property type="entry name" value="CEBPZ/Mak21-like"/>
</dbReference>